<feature type="chain" id="PRO_5004690601" evidence="1">
    <location>
        <begin position="18"/>
        <end position="137"/>
    </location>
</feature>
<reference evidence="2" key="1">
    <citation type="submission" date="2013-07" db="EMBL/GenBank/DDBJ databases">
        <title>The genome of an arbuscular mycorrhizal fungus provides insights into the evolution of the oldest plant symbiosis.</title>
        <authorList>
            <consortium name="DOE Joint Genome Institute"/>
            <person name="Tisserant E."/>
            <person name="Malbreil M."/>
            <person name="Kuo A."/>
            <person name="Kohler A."/>
            <person name="Symeonidi A."/>
            <person name="Balestrini R."/>
            <person name="Charron P."/>
            <person name="Duensing N."/>
            <person name="Frei-dit-Frey N."/>
            <person name="Gianinazzi-Pearson V."/>
            <person name="Gilbert B."/>
            <person name="Handa Y."/>
            <person name="Hijri M."/>
            <person name="Kaul R."/>
            <person name="Kawaguchi M."/>
            <person name="Krajinski F."/>
            <person name="Lammers P."/>
            <person name="Lapierre D."/>
            <person name="Masclaux F.G."/>
            <person name="Murat C."/>
            <person name="Morin E."/>
            <person name="Ndikumana S."/>
            <person name="Pagni M."/>
            <person name="Petitpierre D."/>
            <person name="Requena N."/>
            <person name="Rosikiewicz P."/>
            <person name="Riley R."/>
            <person name="Saito K."/>
            <person name="San Clemente H."/>
            <person name="Shapiro H."/>
            <person name="van Tuinen D."/>
            <person name="Becard G."/>
            <person name="Bonfante P."/>
            <person name="Paszkowski U."/>
            <person name="Shachar-Hill Y."/>
            <person name="Young J.P."/>
            <person name="Sanders I.R."/>
            <person name="Henrissat B."/>
            <person name="Rensing S.A."/>
            <person name="Grigoriev I.V."/>
            <person name="Corradi N."/>
            <person name="Roux C."/>
            <person name="Martin F."/>
        </authorList>
    </citation>
    <scope>NUCLEOTIDE SEQUENCE</scope>
    <source>
        <strain evidence="2">DAOM 197198</strain>
    </source>
</reference>
<evidence type="ECO:0000256" key="1">
    <source>
        <dbReference type="SAM" id="SignalP"/>
    </source>
</evidence>
<dbReference type="AlphaFoldDB" id="U9T0A3"/>
<organism evidence="2">
    <name type="scientific">Rhizophagus irregularis (strain DAOM 181602 / DAOM 197198 / MUCL 43194)</name>
    <name type="common">Arbuscular mycorrhizal fungus</name>
    <name type="synonym">Glomus intraradices</name>
    <dbReference type="NCBI Taxonomy" id="747089"/>
    <lineage>
        <taxon>Eukaryota</taxon>
        <taxon>Fungi</taxon>
        <taxon>Fungi incertae sedis</taxon>
        <taxon>Mucoromycota</taxon>
        <taxon>Glomeromycotina</taxon>
        <taxon>Glomeromycetes</taxon>
        <taxon>Glomerales</taxon>
        <taxon>Glomeraceae</taxon>
        <taxon>Rhizophagus</taxon>
    </lineage>
</organism>
<dbReference type="EMBL" id="KI296960">
    <property type="protein sequence ID" value="ESA00792.1"/>
    <property type="molecule type" value="Genomic_DNA"/>
</dbReference>
<sequence>MLLIALLLIMFVKKSLTNRKKIQLGHFITFQAPQMFNHGTGSDKKEQYILRDIFCEEIVSRKDEVLSNIGFTNKSRNVGQKFFSNKTVNGVAAIEGLQLKIESVEVLRLLLCLTKILRSKFSEGLRSIEEIGYSPMI</sequence>
<gene>
    <name evidence="2" type="ORF">GLOINDRAFT_328406</name>
</gene>
<proteinExistence type="predicted"/>
<protein>
    <submittedName>
        <fullName evidence="2">Uncharacterized protein</fullName>
    </submittedName>
</protein>
<dbReference type="HOGENOM" id="CLU_1866215_0_0_1"/>
<evidence type="ECO:0000313" key="2">
    <source>
        <dbReference type="EMBL" id="ESA00792.1"/>
    </source>
</evidence>
<accession>U9T0A3</accession>
<name>U9T0A3_RHIID</name>
<keyword evidence="1" id="KW-0732">Signal</keyword>
<feature type="signal peptide" evidence="1">
    <location>
        <begin position="1"/>
        <end position="17"/>
    </location>
</feature>